<keyword evidence="1" id="KW-0732">Signal</keyword>
<sequence>MTFTKRFIAILLSFALAFTALSSTAFASNGIASKGKRIPYSELPEGYKSVISSDAIIYQQTDGSYDIYQSSPVLKQTGAKASQRYAPKGGSYSDLKNGWITSLTCVVYQTYLPRNNVNIWISEQVPDIRSYIIDKISSMGTGAIVKYISEKWGYAFLASAVVEIANGAKFVLSWLNFNQVDTASNHGQNGILIEYLTNIGSGNARVYSAWTSSYVPMEPYGGSATWHAEDYYVMP</sequence>
<dbReference type="EMBL" id="JBBFKC010000008">
    <property type="protein sequence ID" value="MEJ3691447.1"/>
    <property type="molecule type" value="Genomic_DNA"/>
</dbReference>
<gene>
    <name evidence="2" type="ORF">WF787_09490</name>
</gene>
<reference evidence="2 3" key="1">
    <citation type="submission" date="2024-03" db="EMBL/GenBank/DDBJ databases">
        <authorList>
            <person name="Plomp N."/>
            <person name="Harmsen H.J."/>
        </authorList>
    </citation>
    <scope>NUCLEOTIDE SEQUENCE [LARGE SCALE GENOMIC DNA]</scope>
    <source>
        <strain evidence="2 3">HTF-76H</strain>
    </source>
</reference>
<dbReference type="RefSeq" id="WP_223385111.1">
    <property type="nucleotide sequence ID" value="NZ_JBBFKB010000108.1"/>
</dbReference>
<proteinExistence type="predicted"/>
<evidence type="ECO:0000313" key="2">
    <source>
        <dbReference type="EMBL" id="MEJ3691447.1"/>
    </source>
</evidence>
<comment type="caution">
    <text evidence="2">The sequence shown here is derived from an EMBL/GenBank/DDBJ whole genome shotgun (WGS) entry which is preliminary data.</text>
</comment>
<accession>A0AB35XZP1</accession>
<name>A0AB35XZP1_9FIRM</name>
<feature type="signal peptide" evidence="1">
    <location>
        <begin position="1"/>
        <end position="27"/>
    </location>
</feature>
<evidence type="ECO:0000313" key="3">
    <source>
        <dbReference type="Proteomes" id="UP001379600"/>
    </source>
</evidence>
<dbReference type="AlphaFoldDB" id="A0AB35XZP1"/>
<evidence type="ECO:0000256" key="1">
    <source>
        <dbReference type="SAM" id="SignalP"/>
    </source>
</evidence>
<keyword evidence="3" id="KW-1185">Reference proteome</keyword>
<protein>
    <submittedName>
        <fullName evidence="2">Uncharacterized protein</fullName>
    </submittedName>
</protein>
<organism evidence="2 3">
    <name type="scientific">Faecalibacterium taiwanense</name>
    <dbReference type="NCBI Taxonomy" id="3030638"/>
    <lineage>
        <taxon>Bacteria</taxon>
        <taxon>Bacillati</taxon>
        <taxon>Bacillota</taxon>
        <taxon>Clostridia</taxon>
        <taxon>Eubacteriales</taxon>
        <taxon>Oscillospiraceae</taxon>
        <taxon>Faecalibacterium</taxon>
    </lineage>
</organism>
<dbReference type="Proteomes" id="UP001379600">
    <property type="component" value="Unassembled WGS sequence"/>
</dbReference>
<feature type="chain" id="PRO_5044284618" evidence="1">
    <location>
        <begin position="28"/>
        <end position="235"/>
    </location>
</feature>